<dbReference type="GO" id="GO:0016829">
    <property type="term" value="F:lyase activity"/>
    <property type="evidence" value="ECO:0007669"/>
    <property type="project" value="InterPro"/>
</dbReference>
<sequence>MTPFDADPFFQYPRNVLATSAGEVAMPILYYDASQLMAFYWIDCGRAQALLGEQYEVVRFGTKALAAVAFYEYRHTSIGPYNEVGTAIGCVPKGTQPPAWPLLSLFKHLDKNRLGFHVIDLPVTTAAACAAGRDIWGYPKFITPIDFALRGAAFSGTVHDPAGGAPVFSLAGTAGMGVGAPLINLILYSTQQRGMLRTLINIRARGRLCLPGSLRLHIGDSRHPMAERMKAMGLQDSRPAFIAHTHGLQLRLNAGAVLP</sequence>
<dbReference type="Gene3D" id="2.40.400.10">
    <property type="entry name" value="Acetoacetate decarboxylase-like"/>
    <property type="match status" value="1"/>
</dbReference>
<organism evidence="1 2">
    <name type="scientific">Rugamonas brunnea</name>
    <dbReference type="NCBI Taxonomy" id="2758569"/>
    <lineage>
        <taxon>Bacteria</taxon>
        <taxon>Pseudomonadati</taxon>
        <taxon>Pseudomonadota</taxon>
        <taxon>Betaproteobacteria</taxon>
        <taxon>Burkholderiales</taxon>
        <taxon>Oxalobacteraceae</taxon>
        <taxon>Telluria group</taxon>
        <taxon>Rugamonas</taxon>
    </lineage>
</organism>
<dbReference type="SUPFAM" id="SSF160104">
    <property type="entry name" value="Acetoacetate decarboxylase-like"/>
    <property type="match status" value="1"/>
</dbReference>
<evidence type="ECO:0000313" key="1">
    <source>
        <dbReference type="EMBL" id="MBA5639860.1"/>
    </source>
</evidence>
<dbReference type="InterPro" id="IPR010451">
    <property type="entry name" value="Acetoacetate_decarboxylase"/>
</dbReference>
<comment type="caution">
    <text evidence="1">The sequence shown here is derived from an EMBL/GenBank/DDBJ whole genome shotgun (WGS) entry which is preliminary data.</text>
</comment>
<dbReference type="InterPro" id="IPR023375">
    <property type="entry name" value="ADC_dom_sf"/>
</dbReference>
<accession>A0A7W2EWI9</accession>
<protein>
    <submittedName>
        <fullName evidence="1">Acetoacetate decarboxylase family protein</fullName>
    </submittedName>
</protein>
<keyword evidence="2" id="KW-1185">Reference proteome</keyword>
<dbReference type="Pfam" id="PF06314">
    <property type="entry name" value="ADC"/>
    <property type="match status" value="1"/>
</dbReference>
<dbReference type="RefSeq" id="WP_182166780.1">
    <property type="nucleotide sequence ID" value="NZ_JACEZT010000020.1"/>
</dbReference>
<proteinExistence type="predicted"/>
<reference evidence="1 2" key="1">
    <citation type="submission" date="2020-07" db="EMBL/GenBank/DDBJ databases">
        <title>Novel species isolated from subtropical streams in China.</title>
        <authorList>
            <person name="Lu H."/>
        </authorList>
    </citation>
    <scope>NUCLEOTIDE SEQUENCE [LARGE SCALE GENOMIC DNA]</scope>
    <source>
        <strain evidence="1 2">LX20W</strain>
    </source>
</reference>
<dbReference type="AlphaFoldDB" id="A0A7W2EWI9"/>
<dbReference type="Proteomes" id="UP000534388">
    <property type="component" value="Unassembled WGS sequence"/>
</dbReference>
<gene>
    <name evidence="1" type="ORF">H3H37_22635</name>
</gene>
<name>A0A7W2EWI9_9BURK</name>
<dbReference type="EMBL" id="JACEZT010000020">
    <property type="protein sequence ID" value="MBA5639860.1"/>
    <property type="molecule type" value="Genomic_DNA"/>
</dbReference>
<evidence type="ECO:0000313" key="2">
    <source>
        <dbReference type="Proteomes" id="UP000534388"/>
    </source>
</evidence>